<name>A0ABN7SI00_OIKDI</name>
<organism evidence="16 17">
    <name type="scientific">Oikopleura dioica</name>
    <name type="common">Tunicate</name>
    <dbReference type="NCBI Taxonomy" id="34765"/>
    <lineage>
        <taxon>Eukaryota</taxon>
        <taxon>Metazoa</taxon>
        <taxon>Chordata</taxon>
        <taxon>Tunicata</taxon>
        <taxon>Appendicularia</taxon>
        <taxon>Copelata</taxon>
        <taxon>Oikopleuridae</taxon>
        <taxon>Oikopleura</taxon>
    </lineage>
</organism>
<keyword evidence="2" id="KW-0813">Transport</keyword>
<dbReference type="PRINTS" id="PR00363">
    <property type="entry name" value="CYTOCHROMEB5"/>
</dbReference>
<evidence type="ECO:0000256" key="14">
    <source>
        <dbReference type="RuleBase" id="RU362121"/>
    </source>
</evidence>
<evidence type="ECO:0000256" key="13">
    <source>
        <dbReference type="ARBA" id="ARBA00039806"/>
    </source>
</evidence>
<keyword evidence="5 14" id="KW-0479">Metal-binding</keyword>
<evidence type="ECO:0000256" key="10">
    <source>
        <dbReference type="ARBA" id="ARBA00023136"/>
    </source>
</evidence>
<keyword evidence="9 14" id="KW-0408">Iron</keyword>
<dbReference type="InterPro" id="IPR001199">
    <property type="entry name" value="Cyt_B5-like_heme/steroid-bd"/>
</dbReference>
<gene>
    <name evidence="16" type="ORF">OKIOD_LOCUS7292</name>
</gene>
<dbReference type="Proteomes" id="UP001158576">
    <property type="component" value="Chromosome XSR"/>
</dbReference>
<dbReference type="PANTHER" id="PTHR19359">
    <property type="entry name" value="CYTOCHROME B5"/>
    <property type="match status" value="1"/>
</dbReference>
<evidence type="ECO:0000256" key="9">
    <source>
        <dbReference type="ARBA" id="ARBA00023004"/>
    </source>
</evidence>
<evidence type="ECO:0000256" key="7">
    <source>
        <dbReference type="ARBA" id="ARBA00022848"/>
    </source>
</evidence>
<dbReference type="SUPFAM" id="SSF55856">
    <property type="entry name" value="Cytochrome b5-like heme/steroid binding domain"/>
    <property type="match status" value="1"/>
</dbReference>
<dbReference type="Pfam" id="PF00173">
    <property type="entry name" value="Cyt-b5"/>
    <property type="match status" value="1"/>
</dbReference>
<dbReference type="PROSITE" id="PS50255">
    <property type="entry name" value="CYTOCHROME_B5_2"/>
    <property type="match status" value="1"/>
</dbReference>
<accession>A0ABN7SI00</accession>
<keyword evidence="7" id="KW-0492">Microsome</keyword>
<keyword evidence="10 14" id="KW-0472">Membrane</keyword>
<dbReference type="EMBL" id="OU015569">
    <property type="protein sequence ID" value="CAG5098508.1"/>
    <property type="molecule type" value="Genomic_DNA"/>
</dbReference>
<proteinExistence type="inferred from homology"/>
<evidence type="ECO:0000313" key="16">
    <source>
        <dbReference type="EMBL" id="CAG5098508.1"/>
    </source>
</evidence>
<evidence type="ECO:0000256" key="8">
    <source>
        <dbReference type="ARBA" id="ARBA00022982"/>
    </source>
</evidence>
<evidence type="ECO:0000256" key="4">
    <source>
        <dbReference type="ARBA" id="ARBA00022692"/>
    </source>
</evidence>
<keyword evidence="6" id="KW-0256">Endoplasmic reticulum</keyword>
<protein>
    <recommendedName>
        <fullName evidence="13">Cytochrome b5</fullName>
    </recommendedName>
</protein>
<keyword evidence="14" id="KW-1133">Transmembrane helix</keyword>
<dbReference type="InterPro" id="IPR018506">
    <property type="entry name" value="Cyt_B5_heme-BS"/>
</dbReference>
<dbReference type="PROSITE" id="PS00191">
    <property type="entry name" value="CYTOCHROME_B5_1"/>
    <property type="match status" value="1"/>
</dbReference>
<keyword evidence="4 14" id="KW-0812">Transmembrane</keyword>
<evidence type="ECO:0000256" key="6">
    <source>
        <dbReference type="ARBA" id="ARBA00022824"/>
    </source>
</evidence>
<dbReference type="SMART" id="SM01117">
    <property type="entry name" value="Cyt-b5"/>
    <property type="match status" value="1"/>
</dbReference>
<feature type="domain" description="Cytochrome b5 heme-binding" evidence="15">
    <location>
        <begin position="2"/>
        <end position="78"/>
    </location>
</feature>
<sequence>MSKVFSLEEVGKHNTGKDCWMVIHNKVYDVTKFLSEHPGGEEILLECAGVDATEGFEDVGHSADARELLQDYLVGDLRQEDHKSYTNQYVYTDKEKTGGSLPISWLIGAVTVAAGAFFTFNLPSERA</sequence>
<evidence type="ECO:0000256" key="2">
    <source>
        <dbReference type="ARBA" id="ARBA00022448"/>
    </source>
</evidence>
<comment type="subcellular location">
    <subcellularLocation>
        <location evidence="1">Endoplasmic reticulum membrane</location>
        <topology evidence="1">Single-pass membrane protein</topology>
        <orientation evidence="1">Cytoplasmic side</orientation>
    </subcellularLocation>
    <subcellularLocation>
        <location evidence="11">Microsome membrane</location>
        <topology evidence="11">Single-pass membrane protein</topology>
        <orientation evidence="11">Cytoplasmic side</orientation>
    </subcellularLocation>
</comment>
<evidence type="ECO:0000259" key="15">
    <source>
        <dbReference type="PROSITE" id="PS50255"/>
    </source>
</evidence>
<keyword evidence="17" id="KW-1185">Reference proteome</keyword>
<evidence type="ECO:0000256" key="11">
    <source>
        <dbReference type="ARBA" id="ARBA00037877"/>
    </source>
</evidence>
<dbReference type="Gene3D" id="3.10.120.10">
    <property type="entry name" value="Cytochrome b5-like heme/steroid binding domain"/>
    <property type="match status" value="1"/>
</dbReference>
<reference evidence="16 17" key="1">
    <citation type="submission" date="2021-04" db="EMBL/GenBank/DDBJ databases">
        <authorList>
            <person name="Bliznina A."/>
        </authorList>
    </citation>
    <scope>NUCLEOTIDE SEQUENCE [LARGE SCALE GENOMIC DNA]</scope>
</reference>
<evidence type="ECO:0000256" key="12">
    <source>
        <dbReference type="ARBA" id="ARBA00038168"/>
    </source>
</evidence>
<dbReference type="InterPro" id="IPR036400">
    <property type="entry name" value="Cyt_B5-like_heme/steroid_sf"/>
</dbReference>
<comment type="similarity">
    <text evidence="12 14">Belongs to the cytochrome b5 family.</text>
</comment>
<keyword evidence="8" id="KW-0249">Electron transport</keyword>
<dbReference type="InterPro" id="IPR050668">
    <property type="entry name" value="Cytochrome_b5"/>
</dbReference>
<keyword evidence="3 14" id="KW-0349">Heme</keyword>
<feature type="transmembrane region" description="Helical" evidence="14">
    <location>
        <begin position="103"/>
        <end position="122"/>
    </location>
</feature>
<evidence type="ECO:0000256" key="1">
    <source>
        <dbReference type="ARBA" id="ARBA00004131"/>
    </source>
</evidence>
<dbReference type="PANTHER" id="PTHR19359:SF150">
    <property type="entry name" value="CYTOCHROME B5"/>
    <property type="match status" value="1"/>
</dbReference>
<evidence type="ECO:0000256" key="5">
    <source>
        <dbReference type="ARBA" id="ARBA00022723"/>
    </source>
</evidence>
<evidence type="ECO:0000313" key="17">
    <source>
        <dbReference type="Proteomes" id="UP001158576"/>
    </source>
</evidence>
<evidence type="ECO:0000256" key="3">
    <source>
        <dbReference type="ARBA" id="ARBA00022617"/>
    </source>
</evidence>